<dbReference type="AlphaFoldDB" id="A0A315UP94"/>
<keyword evidence="2" id="KW-0472">Membrane</keyword>
<keyword evidence="4" id="KW-1185">Reference proteome</keyword>
<feature type="region of interest" description="Disordered" evidence="1">
    <location>
        <begin position="258"/>
        <end position="279"/>
    </location>
</feature>
<organism evidence="3 4">
    <name type="scientific">Gambusia affinis</name>
    <name type="common">Western mosquitofish</name>
    <name type="synonym">Heterandria affinis</name>
    <dbReference type="NCBI Taxonomy" id="33528"/>
    <lineage>
        <taxon>Eukaryota</taxon>
        <taxon>Metazoa</taxon>
        <taxon>Chordata</taxon>
        <taxon>Craniata</taxon>
        <taxon>Vertebrata</taxon>
        <taxon>Euteleostomi</taxon>
        <taxon>Actinopterygii</taxon>
        <taxon>Neopterygii</taxon>
        <taxon>Teleostei</taxon>
        <taxon>Neoteleostei</taxon>
        <taxon>Acanthomorphata</taxon>
        <taxon>Ovalentaria</taxon>
        <taxon>Atherinomorphae</taxon>
        <taxon>Cyprinodontiformes</taxon>
        <taxon>Poeciliidae</taxon>
        <taxon>Poeciliinae</taxon>
        <taxon>Gambusia</taxon>
    </lineage>
</organism>
<dbReference type="STRING" id="33528.ENSGAFP00000027384"/>
<feature type="compositionally biased region" description="Pro residues" evidence="1">
    <location>
        <begin position="309"/>
        <end position="330"/>
    </location>
</feature>
<keyword evidence="2" id="KW-0812">Transmembrane</keyword>
<keyword evidence="2" id="KW-1133">Transmembrane helix</keyword>
<dbReference type="PANTHER" id="PTHR35255:SF1">
    <property type="entry name" value="TRANSMEMBRANE PROTEIN 71"/>
    <property type="match status" value="1"/>
</dbReference>
<dbReference type="Proteomes" id="UP000250572">
    <property type="component" value="Unassembled WGS sequence"/>
</dbReference>
<evidence type="ECO:0000256" key="2">
    <source>
        <dbReference type="SAM" id="Phobius"/>
    </source>
</evidence>
<evidence type="ECO:0008006" key="5">
    <source>
        <dbReference type="Google" id="ProtNLM"/>
    </source>
</evidence>
<sequence length="477" mass="52188">MDAGSGGNWNGSVQLWVSCYAFSSSISSSQPDAAARHAGKLRWEQSNVKHRGKRAEQEKLQKIRVPTESSPLQDVREPQQINFFLLSLKETEDFLVLFDRFCSLSPLGVGFLLVHRSTDETQRTNMALFFSGAVTSSPIKRRLRGNPSGHSPDVSLLSPDSSYVCYPSAHAGAPCCCRRSPRLLTNGYYDVTEDSFCLDQDGNVSLTDCRTSVSYKENLVRVFRRRRKPRSALVSLLSGVSESCQSWLDQKVFRGRLGTGLNQDPDPDPDPDWAQVGQGASPCRLDESLWAGLNSDLDDGRSFTYDPTEAPPPPDKEAPPPPDELAPPPGKLLIQEEICSEISQSTQRFTQSLSGLSEVPPPQAFYSCCQAAPEPPGLTMKALLILIFSIFIISVLYSGSCWCGAMVTAAMLATISAVIRDEVGSDGRVEESEDGGESDLNGSPMSCRENDSNVPLLSLRTSHPGTSRNPDRTRTRT</sequence>
<dbReference type="Pfam" id="PF15121">
    <property type="entry name" value="TMEM71"/>
    <property type="match status" value="1"/>
</dbReference>
<reference evidence="3 4" key="1">
    <citation type="journal article" date="2018" name="G3 (Bethesda)">
        <title>A High-Quality Reference Genome for the Invasive Mosquitofish Gambusia affinis Using a Chicago Library.</title>
        <authorList>
            <person name="Hoffberg S.L."/>
            <person name="Troendle N.J."/>
            <person name="Glenn T.C."/>
            <person name="Mahmud O."/>
            <person name="Louha S."/>
            <person name="Chalopin D."/>
            <person name="Bennetzen J.L."/>
            <person name="Mauricio R."/>
        </authorList>
    </citation>
    <scope>NUCLEOTIDE SEQUENCE [LARGE SCALE GENOMIC DNA]</scope>
    <source>
        <strain evidence="3">NE01/NJP1002.9</strain>
        <tissue evidence="3">Muscle</tissue>
    </source>
</reference>
<feature type="region of interest" description="Disordered" evidence="1">
    <location>
        <begin position="300"/>
        <end position="330"/>
    </location>
</feature>
<feature type="region of interest" description="Disordered" evidence="1">
    <location>
        <begin position="426"/>
        <end position="477"/>
    </location>
</feature>
<name>A0A315UP94_GAMAF</name>
<evidence type="ECO:0000313" key="3">
    <source>
        <dbReference type="EMBL" id="PWA13949.1"/>
    </source>
</evidence>
<comment type="caution">
    <text evidence="3">The sequence shown here is derived from an EMBL/GenBank/DDBJ whole genome shotgun (WGS) entry which is preliminary data.</text>
</comment>
<protein>
    <recommendedName>
        <fullName evidence="5">Transmembrane protein 71</fullName>
    </recommendedName>
</protein>
<evidence type="ECO:0000313" key="4">
    <source>
        <dbReference type="Proteomes" id="UP000250572"/>
    </source>
</evidence>
<gene>
    <name evidence="3" type="ORF">CCH79_00018078</name>
</gene>
<dbReference type="EMBL" id="NHOQ01002899">
    <property type="protein sequence ID" value="PWA13949.1"/>
    <property type="molecule type" value="Genomic_DNA"/>
</dbReference>
<feature type="transmembrane region" description="Helical" evidence="2">
    <location>
        <begin position="383"/>
        <end position="412"/>
    </location>
</feature>
<feature type="compositionally biased region" description="Polar residues" evidence="1">
    <location>
        <begin position="452"/>
        <end position="468"/>
    </location>
</feature>
<evidence type="ECO:0000256" key="1">
    <source>
        <dbReference type="SAM" id="MobiDB-lite"/>
    </source>
</evidence>
<accession>A0A315UP94</accession>
<proteinExistence type="predicted"/>
<dbReference type="PANTHER" id="PTHR35255">
    <property type="entry name" value="TRANSMEMBRANE PROTEIN 71"/>
    <property type="match status" value="1"/>
</dbReference>
<dbReference type="InterPro" id="IPR027975">
    <property type="entry name" value="TMEM71"/>
</dbReference>